<evidence type="ECO:0000256" key="1">
    <source>
        <dbReference type="SAM" id="MobiDB-lite"/>
    </source>
</evidence>
<dbReference type="AlphaFoldDB" id="A0AAV1CTW1"/>
<dbReference type="EMBL" id="OX459120">
    <property type="protein sequence ID" value="CAI9098751.1"/>
    <property type="molecule type" value="Genomic_DNA"/>
</dbReference>
<gene>
    <name evidence="3" type="ORF">OLC1_LOCUS8894</name>
</gene>
<reference evidence="3" key="1">
    <citation type="submission" date="2023-03" db="EMBL/GenBank/DDBJ databases">
        <authorList>
            <person name="Julca I."/>
        </authorList>
    </citation>
    <scope>NUCLEOTIDE SEQUENCE</scope>
</reference>
<organism evidence="3 4">
    <name type="scientific">Oldenlandia corymbosa var. corymbosa</name>
    <dbReference type="NCBI Taxonomy" id="529605"/>
    <lineage>
        <taxon>Eukaryota</taxon>
        <taxon>Viridiplantae</taxon>
        <taxon>Streptophyta</taxon>
        <taxon>Embryophyta</taxon>
        <taxon>Tracheophyta</taxon>
        <taxon>Spermatophyta</taxon>
        <taxon>Magnoliopsida</taxon>
        <taxon>eudicotyledons</taxon>
        <taxon>Gunneridae</taxon>
        <taxon>Pentapetalae</taxon>
        <taxon>asterids</taxon>
        <taxon>lamiids</taxon>
        <taxon>Gentianales</taxon>
        <taxon>Rubiaceae</taxon>
        <taxon>Rubioideae</taxon>
        <taxon>Spermacoceae</taxon>
        <taxon>Hedyotis-Oldenlandia complex</taxon>
        <taxon>Oldenlandia</taxon>
    </lineage>
</organism>
<keyword evidence="4" id="KW-1185">Reference proteome</keyword>
<feature type="region of interest" description="Disordered" evidence="1">
    <location>
        <begin position="1"/>
        <end position="34"/>
    </location>
</feature>
<evidence type="ECO:0000259" key="2">
    <source>
        <dbReference type="Pfam" id="PF21539"/>
    </source>
</evidence>
<dbReference type="InterPro" id="IPR044661">
    <property type="entry name" value="MED15a/b/c-like"/>
</dbReference>
<feature type="region of interest" description="Disordered" evidence="1">
    <location>
        <begin position="184"/>
        <end position="203"/>
    </location>
</feature>
<dbReference type="Pfam" id="PF21539">
    <property type="entry name" value="Med15_C"/>
    <property type="match status" value="1"/>
</dbReference>
<feature type="compositionally biased region" description="Polar residues" evidence="1">
    <location>
        <begin position="145"/>
        <end position="154"/>
    </location>
</feature>
<evidence type="ECO:0000313" key="3">
    <source>
        <dbReference type="EMBL" id="CAI9098751.1"/>
    </source>
</evidence>
<feature type="compositionally biased region" description="Polar residues" evidence="1">
    <location>
        <begin position="216"/>
        <end position="239"/>
    </location>
</feature>
<dbReference type="PANTHER" id="PTHR33137">
    <property type="entry name" value="MEDIATOR OF RNA POLYMERASE II TRANSCRIPTION SUBUNIT 15A-RELATED"/>
    <property type="match status" value="1"/>
</dbReference>
<proteinExistence type="predicted"/>
<dbReference type="InterPro" id="IPR048386">
    <property type="entry name" value="Med15_C"/>
</dbReference>
<dbReference type="GO" id="GO:0003713">
    <property type="term" value="F:transcription coactivator activity"/>
    <property type="evidence" value="ECO:0007669"/>
    <property type="project" value="InterPro"/>
</dbReference>
<feature type="region of interest" description="Disordered" evidence="1">
    <location>
        <begin position="216"/>
        <end position="243"/>
    </location>
</feature>
<sequence>MNSDNCGADQGQMTPVSPPGDVDGGGELSPVADVDSPAAMDATDWRTNCPSDFPLMIKEEIVDSMWKHYAGAGPRQWQGLKNLVTKAEEKIYTVARSQSDYVEEMHKQASCPFTKMATKMACGRSKYTTSASKTPPDEVAHGMQSERQNQQLQHHQLMDQKCQLQDMAQSQHQNIIQPSQIESSHFGLQPSATESPPSCSLQQNQEPYVHQVTQPVLQHSSQSDLGQSQRQTSISQKTLLQDPQQIQQQQQQVTGQQFDLPMIGQQSTASNLKQNMLIGQSNCILDIQAPAHPSLQIDQQNMMTSSGISSKLNVEEKPIERLIKAVTSTSHKTLTASVDDIRAAVGEDLLFITKCCLRAQNCSPQAGPTEAKRMRHSTSVMSSNANGLVLPELESTRTSGLRKPRIEASHALVDEIHKLNRQLIGTVVEIIDDDVDATDLAAAANSGEGIIVKCSFGGVCSSGNLESRYISAQMPPIQPLWLLIPTDYPNSSPILLDKFHIAVSKVYESLSMKAKSKFSSSLGTLSQPISLTEMVRRWDFYARAAVTEYAQECGGGTFSSKYGTWEKSNFCVTCRS</sequence>
<feature type="region of interest" description="Disordered" evidence="1">
    <location>
        <begin position="127"/>
        <end position="158"/>
    </location>
</feature>
<accession>A0AAV1CTW1</accession>
<protein>
    <submittedName>
        <fullName evidence="3">OLC1v1035454C6</fullName>
    </submittedName>
</protein>
<dbReference type="GO" id="GO:0031490">
    <property type="term" value="F:chromatin DNA binding"/>
    <property type="evidence" value="ECO:0007669"/>
    <property type="project" value="InterPro"/>
</dbReference>
<feature type="compositionally biased region" description="Polar residues" evidence="1">
    <location>
        <begin position="190"/>
        <end position="203"/>
    </location>
</feature>
<dbReference type="PANTHER" id="PTHR33137:SF4">
    <property type="entry name" value="MEDIATOR OF RNA POLYMERASE II TRANSCRIPTION SUBUNIT 15A-RELATED"/>
    <property type="match status" value="1"/>
</dbReference>
<feature type="domain" description="ARC105/Med15 mediator subunit C-terminal" evidence="2">
    <location>
        <begin position="472"/>
        <end position="541"/>
    </location>
</feature>
<evidence type="ECO:0000313" key="4">
    <source>
        <dbReference type="Proteomes" id="UP001161247"/>
    </source>
</evidence>
<dbReference type="Proteomes" id="UP001161247">
    <property type="component" value="Chromosome 3"/>
</dbReference>
<name>A0AAV1CTW1_OLDCO</name>